<evidence type="ECO:0000313" key="2">
    <source>
        <dbReference type="EMBL" id="GAV19484.1"/>
    </source>
</evidence>
<evidence type="ECO:0008006" key="4">
    <source>
        <dbReference type="Google" id="ProtNLM"/>
    </source>
</evidence>
<dbReference type="Pfam" id="PF04247">
    <property type="entry name" value="SirB"/>
    <property type="match status" value="1"/>
</dbReference>
<dbReference type="Proteomes" id="UP000231632">
    <property type="component" value="Unassembled WGS sequence"/>
</dbReference>
<proteinExistence type="predicted"/>
<evidence type="ECO:0000313" key="3">
    <source>
        <dbReference type="Proteomes" id="UP000231632"/>
    </source>
</evidence>
<dbReference type="PANTHER" id="PTHR39594:SF1">
    <property type="entry name" value="PROTEIN YCHQ"/>
    <property type="match status" value="1"/>
</dbReference>
<dbReference type="InterPro" id="IPR007360">
    <property type="entry name" value="SirB"/>
</dbReference>
<feature type="transmembrane region" description="Helical" evidence="1">
    <location>
        <begin position="44"/>
        <end position="63"/>
    </location>
</feature>
<dbReference type="STRING" id="1921010.MMIC_P0418"/>
<keyword evidence="1" id="KW-0472">Membrane</keyword>
<evidence type="ECO:0000256" key="1">
    <source>
        <dbReference type="SAM" id="Phobius"/>
    </source>
</evidence>
<dbReference type="GO" id="GO:0005886">
    <property type="term" value="C:plasma membrane"/>
    <property type="evidence" value="ECO:0007669"/>
    <property type="project" value="TreeGrafter"/>
</dbReference>
<keyword evidence="1" id="KW-0812">Transmembrane</keyword>
<feature type="transmembrane region" description="Helical" evidence="1">
    <location>
        <begin position="20"/>
        <end position="38"/>
    </location>
</feature>
<feature type="transmembrane region" description="Helical" evidence="1">
    <location>
        <begin position="75"/>
        <end position="93"/>
    </location>
</feature>
<accession>A0A1L8CKP5</accession>
<comment type="caution">
    <text evidence="2">The sequence shown here is derived from an EMBL/GenBank/DDBJ whole genome shotgun (WGS) entry which is preliminary data.</text>
</comment>
<gene>
    <name evidence="2" type="ORF">MMIC_P0418</name>
</gene>
<dbReference type="EMBL" id="BDFD01000002">
    <property type="protein sequence ID" value="GAV19484.1"/>
    <property type="molecule type" value="Genomic_DNA"/>
</dbReference>
<organism evidence="2 3">
    <name type="scientific">Mariprofundus micogutta</name>
    <dbReference type="NCBI Taxonomy" id="1921010"/>
    <lineage>
        <taxon>Bacteria</taxon>
        <taxon>Pseudomonadati</taxon>
        <taxon>Pseudomonadota</taxon>
        <taxon>Candidatius Mariprofundia</taxon>
        <taxon>Mariprofundales</taxon>
        <taxon>Mariprofundaceae</taxon>
        <taxon>Mariprofundus</taxon>
    </lineage>
</organism>
<keyword evidence="1" id="KW-1133">Transmembrane helix</keyword>
<sequence>MWIRRPLKHRFLRRTLPDSVDTAFLLTGIVMAFLMGISPLESDWLAAKIVGLLTYIVLGAVALKYGRRVWIKRSSFIAALCVFAYVVSVARTMDPTPFF</sequence>
<dbReference type="AlphaFoldDB" id="A0A1L8CKP5"/>
<keyword evidence="3" id="KW-1185">Reference proteome</keyword>
<reference evidence="2 3" key="1">
    <citation type="journal article" date="2017" name="Arch. Microbiol.">
        <title>Mariprofundus micogutta sp. nov., a novel iron-oxidizing zetaproteobacterium isolated from a deep-sea hydrothermal field at the Bayonnaise knoll of the Izu-Ogasawara arc, and a description of Mariprofundales ord. nov. and Zetaproteobacteria classis nov.</title>
        <authorList>
            <person name="Makita H."/>
            <person name="Tanaka E."/>
            <person name="Mitsunobu S."/>
            <person name="Miyazaki M."/>
            <person name="Nunoura T."/>
            <person name="Uematsu K."/>
            <person name="Takaki Y."/>
            <person name="Nishi S."/>
            <person name="Shimamura S."/>
            <person name="Takai K."/>
        </authorList>
    </citation>
    <scope>NUCLEOTIDE SEQUENCE [LARGE SCALE GENOMIC DNA]</scope>
    <source>
        <strain evidence="2 3">ET2</strain>
    </source>
</reference>
<dbReference type="PANTHER" id="PTHR39594">
    <property type="entry name" value="PROTEIN YCHQ"/>
    <property type="match status" value="1"/>
</dbReference>
<name>A0A1L8CKP5_9PROT</name>
<protein>
    <recommendedName>
        <fullName evidence="4">Invasion gene expression up-regulator, SirB</fullName>
    </recommendedName>
</protein>